<dbReference type="EMBL" id="PISJ01000020">
    <property type="protein sequence ID" value="PKF31566.1"/>
    <property type="molecule type" value="Genomic_DNA"/>
</dbReference>
<organism evidence="1 2">
    <name type="scientific">Acinetobacter proteolyticus</name>
    <dbReference type="NCBI Taxonomy" id="1776741"/>
    <lineage>
        <taxon>Bacteria</taxon>
        <taxon>Pseudomonadati</taxon>
        <taxon>Pseudomonadota</taxon>
        <taxon>Gammaproteobacteria</taxon>
        <taxon>Moraxellales</taxon>
        <taxon>Moraxellaceae</taxon>
        <taxon>Acinetobacter</taxon>
    </lineage>
</organism>
<gene>
    <name evidence="1" type="ORF">CW311_17655</name>
</gene>
<name>A0A2N0WAR3_9GAMM</name>
<dbReference type="AlphaFoldDB" id="A0A2N0WAR3"/>
<accession>A0A2N0WAR3</accession>
<protein>
    <submittedName>
        <fullName evidence="1">Uncharacterized protein</fullName>
    </submittedName>
</protein>
<reference evidence="1 2" key="1">
    <citation type="submission" date="2017-12" db="EMBL/GenBank/DDBJ databases">
        <title>Draft Genome sequences of multiple microbial strains isolated from spacecraft associated surfaces.</title>
        <authorList>
            <person name="Seuylemezian A."/>
            <person name="Vaishampayan P."/>
            <person name="Venkateswaran K."/>
        </authorList>
    </citation>
    <scope>NUCLEOTIDE SEQUENCE [LARGE SCALE GENOMIC DNA]</scope>
    <source>
        <strain evidence="1 2">2P01AA</strain>
    </source>
</reference>
<sequence>MIQYLKITLGFIVYGKVVCQFKASHHESKTSHLLKLSSIKNAEASTQIVLTLLLKMPFSRL</sequence>
<comment type="caution">
    <text evidence="1">The sequence shown here is derived from an EMBL/GenBank/DDBJ whole genome shotgun (WGS) entry which is preliminary data.</text>
</comment>
<evidence type="ECO:0000313" key="2">
    <source>
        <dbReference type="Proteomes" id="UP000233553"/>
    </source>
</evidence>
<proteinExistence type="predicted"/>
<dbReference type="Proteomes" id="UP000233553">
    <property type="component" value="Unassembled WGS sequence"/>
</dbReference>
<evidence type="ECO:0000313" key="1">
    <source>
        <dbReference type="EMBL" id="PKF31566.1"/>
    </source>
</evidence>